<protein>
    <recommendedName>
        <fullName evidence="5">Integral membrane protein</fullName>
    </recommendedName>
</protein>
<dbReference type="EMBL" id="BAABJR010000012">
    <property type="protein sequence ID" value="GAA5212607.1"/>
    <property type="molecule type" value="Genomic_DNA"/>
</dbReference>
<feature type="transmembrane region" description="Helical" evidence="2">
    <location>
        <begin position="20"/>
        <end position="40"/>
    </location>
</feature>
<sequence length="490" mass="48826">MLALRLTRAAHLAVQLRRLLVAVASAGTGFLLLCTLGHAMTHPATPGASALRLAWCAAPLAATVYLAVAVARTDPGTRPRPGLSAIGLGPGRLMAVSATTTALTGAFGSVVALLVFLQLRGDLIGRPFEGAVSDALAVGQPLPFPAALTLLSLVPATASAAVALTLRPREPRPTPPTGSRRYGRFGAYGWGAARETFGTYGRFGARLAPASPTGSPTAPPAGGPAAPPAGSRAAGAARVGAGGALLTQASATHPALPTDAPQPTPDAVPDRPTPTPTPTEATTTTTPPPTPTPRPQNTTTLPWGIAVLTAGLAVETYAGNTAAPAPDATPSAGVLFGWALTVLGLAMAGPGLTHLCGRLLQTARPGALRLLAGRVLMEESHRVGRPLGVVCAVASAAYAGTVLYGTDGPDFGPLSVLGALLVAGCTVATLLTAAVEAKHARADTTDALLRLGAPPATLRAAAAVRAGTLLALFGPLTLIVAQLASLPLAG</sequence>
<evidence type="ECO:0000256" key="2">
    <source>
        <dbReference type="SAM" id="Phobius"/>
    </source>
</evidence>
<gene>
    <name evidence="3" type="ORF">GCM10023323_49380</name>
</gene>
<feature type="transmembrane region" description="Helical" evidence="2">
    <location>
        <begin position="93"/>
        <end position="117"/>
    </location>
</feature>
<evidence type="ECO:0000256" key="1">
    <source>
        <dbReference type="SAM" id="MobiDB-lite"/>
    </source>
</evidence>
<feature type="compositionally biased region" description="Low complexity" evidence="1">
    <location>
        <begin position="228"/>
        <end position="238"/>
    </location>
</feature>
<keyword evidence="2" id="KW-0472">Membrane</keyword>
<feature type="transmembrane region" description="Helical" evidence="2">
    <location>
        <begin position="456"/>
        <end position="484"/>
    </location>
</feature>
<feature type="region of interest" description="Disordered" evidence="1">
    <location>
        <begin position="254"/>
        <end position="300"/>
    </location>
</feature>
<name>A0ABP9T7H5_9ACTN</name>
<keyword evidence="2" id="KW-0812">Transmembrane</keyword>
<evidence type="ECO:0000313" key="3">
    <source>
        <dbReference type="EMBL" id="GAA5212607.1"/>
    </source>
</evidence>
<accession>A0ABP9T7H5</accession>
<feature type="transmembrane region" description="Helical" evidence="2">
    <location>
        <begin position="144"/>
        <end position="166"/>
    </location>
</feature>
<evidence type="ECO:0000313" key="4">
    <source>
        <dbReference type="Proteomes" id="UP001499878"/>
    </source>
</evidence>
<reference evidence="4" key="1">
    <citation type="journal article" date="2019" name="Int. J. Syst. Evol. Microbiol.">
        <title>The Global Catalogue of Microorganisms (GCM) 10K type strain sequencing project: providing services to taxonomists for standard genome sequencing and annotation.</title>
        <authorList>
            <consortium name="The Broad Institute Genomics Platform"/>
            <consortium name="The Broad Institute Genome Sequencing Center for Infectious Disease"/>
            <person name="Wu L."/>
            <person name="Ma J."/>
        </authorList>
    </citation>
    <scope>NUCLEOTIDE SEQUENCE [LARGE SCALE GENOMIC DNA]</scope>
    <source>
        <strain evidence="4">JCM 18306</strain>
    </source>
</reference>
<keyword evidence="4" id="KW-1185">Reference proteome</keyword>
<feature type="compositionally biased region" description="Pro residues" evidence="1">
    <location>
        <begin position="260"/>
        <end position="277"/>
    </location>
</feature>
<organism evidence="3 4">
    <name type="scientific">Streptomyces thinghirensis</name>
    <dbReference type="NCBI Taxonomy" id="551547"/>
    <lineage>
        <taxon>Bacteria</taxon>
        <taxon>Bacillati</taxon>
        <taxon>Actinomycetota</taxon>
        <taxon>Actinomycetes</taxon>
        <taxon>Kitasatosporales</taxon>
        <taxon>Streptomycetaceae</taxon>
        <taxon>Streptomyces</taxon>
    </lineage>
</organism>
<comment type="caution">
    <text evidence="3">The sequence shown here is derived from an EMBL/GenBank/DDBJ whole genome shotgun (WGS) entry which is preliminary data.</text>
</comment>
<dbReference type="Proteomes" id="UP001499878">
    <property type="component" value="Unassembled WGS sequence"/>
</dbReference>
<feature type="compositionally biased region" description="Pro residues" evidence="1">
    <location>
        <begin position="217"/>
        <end position="227"/>
    </location>
</feature>
<feature type="region of interest" description="Disordered" evidence="1">
    <location>
        <begin position="208"/>
        <end position="238"/>
    </location>
</feature>
<dbReference type="RefSeq" id="WP_345633939.1">
    <property type="nucleotide sequence ID" value="NZ_BAABJR010000012.1"/>
</dbReference>
<proteinExistence type="predicted"/>
<feature type="transmembrane region" description="Helical" evidence="2">
    <location>
        <begin position="52"/>
        <end position="72"/>
    </location>
</feature>
<feature type="transmembrane region" description="Helical" evidence="2">
    <location>
        <begin position="411"/>
        <end position="435"/>
    </location>
</feature>
<feature type="transmembrane region" description="Helical" evidence="2">
    <location>
        <begin position="387"/>
        <end position="405"/>
    </location>
</feature>
<dbReference type="PRINTS" id="PR01217">
    <property type="entry name" value="PRICHEXTENSN"/>
</dbReference>
<evidence type="ECO:0008006" key="5">
    <source>
        <dbReference type="Google" id="ProtNLM"/>
    </source>
</evidence>
<keyword evidence="2" id="KW-1133">Transmembrane helix</keyword>